<comment type="similarity">
    <text evidence="2">Belongs to the bacterial solute-binding protein 8 family.</text>
</comment>
<dbReference type="Proteomes" id="UP000646053">
    <property type="component" value="Unassembled WGS sequence"/>
</dbReference>
<evidence type="ECO:0000313" key="7">
    <source>
        <dbReference type="Proteomes" id="UP000646053"/>
    </source>
</evidence>
<dbReference type="SUPFAM" id="SSF53807">
    <property type="entry name" value="Helical backbone' metal receptor"/>
    <property type="match status" value="1"/>
</dbReference>
<dbReference type="EMBL" id="WVIE01000008">
    <property type="protein sequence ID" value="NDJ17352.1"/>
    <property type="molecule type" value="Genomic_DNA"/>
</dbReference>
<evidence type="ECO:0000313" key="6">
    <source>
        <dbReference type="EMBL" id="NDJ17352.1"/>
    </source>
</evidence>
<protein>
    <submittedName>
        <fullName evidence="6">ABC transporter substrate-binding protein</fullName>
    </submittedName>
</protein>
<dbReference type="PROSITE" id="PS50983">
    <property type="entry name" value="FE_B12_PBP"/>
    <property type="match status" value="1"/>
</dbReference>
<feature type="domain" description="Fe/B12 periplasmic-binding" evidence="5">
    <location>
        <begin position="55"/>
        <end position="332"/>
    </location>
</feature>
<keyword evidence="4" id="KW-0732">Signal</keyword>
<evidence type="ECO:0000256" key="3">
    <source>
        <dbReference type="ARBA" id="ARBA00022448"/>
    </source>
</evidence>
<dbReference type="InterPro" id="IPR051313">
    <property type="entry name" value="Bact_iron-sidero_bind"/>
</dbReference>
<gene>
    <name evidence="6" type="ORF">GS601_08615</name>
</gene>
<dbReference type="Pfam" id="PF01497">
    <property type="entry name" value="Peripla_BP_2"/>
    <property type="match status" value="1"/>
</dbReference>
<dbReference type="GO" id="GO:1901678">
    <property type="term" value="P:iron coordination entity transport"/>
    <property type="evidence" value="ECO:0007669"/>
    <property type="project" value="UniProtKB-ARBA"/>
</dbReference>
<reference evidence="6" key="1">
    <citation type="submission" date="2019-12" db="EMBL/GenBank/DDBJ databases">
        <title>High-Quality draft genome sequences of three cyanobacteria isolated from the limestone walls of the Old Cathedral of Coimbra.</title>
        <authorList>
            <person name="Tiago I."/>
            <person name="Soares F."/>
            <person name="Portugal A."/>
        </authorList>
    </citation>
    <scope>NUCLEOTIDE SEQUENCE</scope>
    <source>
        <strain evidence="6">A</strain>
    </source>
</reference>
<dbReference type="Gene3D" id="3.40.50.1980">
    <property type="entry name" value="Nitrogenase molybdenum iron protein domain"/>
    <property type="match status" value="2"/>
</dbReference>
<keyword evidence="3" id="KW-0813">Transport</keyword>
<evidence type="ECO:0000256" key="4">
    <source>
        <dbReference type="ARBA" id="ARBA00022729"/>
    </source>
</evidence>
<dbReference type="PROSITE" id="PS51257">
    <property type="entry name" value="PROKAR_LIPOPROTEIN"/>
    <property type="match status" value="1"/>
</dbReference>
<dbReference type="GO" id="GO:0030288">
    <property type="term" value="C:outer membrane-bounded periplasmic space"/>
    <property type="evidence" value="ECO:0007669"/>
    <property type="project" value="TreeGrafter"/>
</dbReference>
<dbReference type="CDD" id="cd01146">
    <property type="entry name" value="FhuD"/>
    <property type="match status" value="1"/>
</dbReference>
<organism evidence="6 7">
    <name type="scientific">Myxacorys almedinensis A</name>
    <dbReference type="NCBI Taxonomy" id="2690445"/>
    <lineage>
        <taxon>Bacteria</taxon>
        <taxon>Bacillati</taxon>
        <taxon>Cyanobacteriota</taxon>
        <taxon>Cyanophyceae</taxon>
        <taxon>Leptolyngbyales</taxon>
        <taxon>Leptolyngbyaceae</taxon>
        <taxon>Myxacorys</taxon>
        <taxon>Myxacorys almedinensis</taxon>
    </lineage>
</organism>
<dbReference type="AlphaFoldDB" id="A0A8J7YZC0"/>
<proteinExistence type="inferred from homology"/>
<evidence type="ECO:0000256" key="2">
    <source>
        <dbReference type="ARBA" id="ARBA00008814"/>
    </source>
</evidence>
<dbReference type="InterPro" id="IPR002491">
    <property type="entry name" value="ABC_transptr_periplasmic_BD"/>
</dbReference>
<comment type="caution">
    <text evidence="6">The sequence shown here is derived from an EMBL/GenBank/DDBJ whole genome shotgun (WGS) entry which is preliminary data.</text>
</comment>
<sequence>MTRQRFRGLILTTLLLFTLGLTVACRSGSNSVVQTTCYQVKHAAGTSCVPNTIERLVTLDGVSLEYAIALGLKPVGAAWNEGFSSHLQDQLANVENIGQAGEPNLERVLALKPDLILGLDSQQTLYAQASQIAPTVLLKFEHSGQWKDVFQTFSKALNRDAIAQQVMANYNRRLQDFKNRPRAKATPANKPLPSPPEVSVVRIYPDSINLYLRDSFCGTILQDAGLARPAAQDIGASEAKSLFDNQIQVSISLERIDQADGDIMFIWTSENTTQGNQTTQKKLAELRSNSLWQSLNATQQERVYFVPSYWIGSGPIAANAVIDDLFNYIKEQ</sequence>
<dbReference type="PANTHER" id="PTHR30532">
    <property type="entry name" value="IRON III DICITRATE-BINDING PERIPLASMIC PROTEIN"/>
    <property type="match status" value="1"/>
</dbReference>
<accession>A0A8J7YZC0</accession>
<comment type="subcellular location">
    <subcellularLocation>
        <location evidence="1">Cell envelope</location>
    </subcellularLocation>
</comment>
<dbReference type="PANTHER" id="PTHR30532:SF25">
    <property type="entry name" value="IRON(III) DICITRATE-BINDING PERIPLASMIC PROTEIN"/>
    <property type="match status" value="1"/>
</dbReference>
<evidence type="ECO:0000256" key="1">
    <source>
        <dbReference type="ARBA" id="ARBA00004196"/>
    </source>
</evidence>
<keyword evidence="7" id="KW-1185">Reference proteome</keyword>
<name>A0A8J7YZC0_9CYAN</name>
<evidence type="ECO:0000259" key="5">
    <source>
        <dbReference type="PROSITE" id="PS50983"/>
    </source>
</evidence>
<dbReference type="RefSeq" id="WP_162422874.1">
    <property type="nucleotide sequence ID" value="NZ_WVIE01000008.1"/>
</dbReference>